<evidence type="ECO:0000313" key="2">
    <source>
        <dbReference type="EMBL" id="TQV89694.1"/>
    </source>
</evidence>
<name>A0A545UJQ1_9GAMM</name>
<dbReference type="OrthoDB" id="378654at2"/>
<reference evidence="2 3" key="1">
    <citation type="submission" date="2019-07" db="EMBL/GenBank/DDBJ databases">
        <title>Draft genome for Aliikangiella sp. M105.</title>
        <authorList>
            <person name="Wang G."/>
        </authorList>
    </citation>
    <scope>NUCLEOTIDE SEQUENCE [LARGE SCALE GENOMIC DNA]</scope>
    <source>
        <strain evidence="2 3">M105</strain>
    </source>
</reference>
<feature type="compositionally biased region" description="Polar residues" evidence="1">
    <location>
        <begin position="143"/>
        <end position="154"/>
    </location>
</feature>
<protein>
    <submittedName>
        <fullName evidence="2">DUF1853 family protein</fullName>
    </submittedName>
</protein>
<keyword evidence="3" id="KW-1185">Reference proteome</keyword>
<dbReference type="InterPro" id="IPR015003">
    <property type="entry name" value="DUF1853"/>
</dbReference>
<organism evidence="2 3">
    <name type="scientific">Aliikangiella coralliicola</name>
    <dbReference type="NCBI Taxonomy" id="2592383"/>
    <lineage>
        <taxon>Bacteria</taxon>
        <taxon>Pseudomonadati</taxon>
        <taxon>Pseudomonadota</taxon>
        <taxon>Gammaproteobacteria</taxon>
        <taxon>Oceanospirillales</taxon>
        <taxon>Pleioneaceae</taxon>
        <taxon>Aliikangiella</taxon>
    </lineage>
</organism>
<comment type="caution">
    <text evidence="2">The sequence shown here is derived from an EMBL/GenBank/DDBJ whole genome shotgun (WGS) entry which is preliminary data.</text>
</comment>
<gene>
    <name evidence="2" type="ORF">FLL46_02090</name>
</gene>
<feature type="region of interest" description="Disordered" evidence="1">
    <location>
        <begin position="134"/>
        <end position="154"/>
    </location>
</feature>
<dbReference type="AlphaFoldDB" id="A0A545UJQ1"/>
<accession>A0A545UJQ1</accession>
<dbReference type="RefSeq" id="WP_142891758.1">
    <property type="nucleotide sequence ID" value="NZ_ML660160.1"/>
</dbReference>
<dbReference type="Proteomes" id="UP000315439">
    <property type="component" value="Unassembled WGS sequence"/>
</dbReference>
<dbReference type="Pfam" id="PF08907">
    <property type="entry name" value="DUF1853"/>
    <property type="match status" value="1"/>
</dbReference>
<sequence length="321" mass="37079">MELSNEQLFINNQFVRDLAWIFQSTPLISSEHMSFEKDFSDDAWLKELDSNPEMLEAHLKNKNLRMLGPYFEGLWEFYLRFYPGKKLLAKNVQVFGDNKTLGEFDFIYFDELTQQYRHLEVAIKYYLGSTGMTETDSHESDSYETSSHDTTSMSTWIGPNTNDRLDRKFNKLVMHQSKLSQTAAGREALLKLGVKDIKSEICLLGYLFYPEHYPLDSPLNSQANHHRGRWLRISDLASFVHRSDYWSVLEKPHWLAPIVRESSALLSSKEVVERLTLLIEDKQHPILISGFSGSEAFAPCYASEQLVFVVPDNWPNKSSSG</sequence>
<evidence type="ECO:0000313" key="3">
    <source>
        <dbReference type="Proteomes" id="UP000315439"/>
    </source>
</evidence>
<dbReference type="EMBL" id="VIKS01000001">
    <property type="protein sequence ID" value="TQV89694.1"/>
    <property type="molecule type" value="Genomic_DNA"/>
</dbReference>
<evidence type="ECO:0000256" key="1">
    <source>
        <dbReference type="SAM" id="MobiDB-lite"/>
    </source>
</evidence>
<proteinExistence type="predicted"/>